<evidence type="ECO:0000256" key="1">
    <source>
        <dbReference type="SAM" id="MobiDB-lite"/>
    </source>
</evidence>
<evidence type="ECO:0000313" key="3">
    <source>
        <dbReference type="Proteomes" id="UP000281553"/>
    </source>
</evidence>
<dbReference type="EMBL" id="UYRU01089575">
    <property type="protein sequence ID" value="VDN36796.1"/>
    <property type="molecule type" value="Genomic_DNA"/>
</dbReference>
<name>A0A3P7R0V1_DIBLA</name>
<dbReference type="Proteomes" id="UP000281553">
    <property type="component" value="Unassembled WGS sequence"/>
</dbReference>
<accession>A0A3P7R0V1</accession>
<feature type="region of interest" description="Disordered" evidence="1">
    <location>
        <begin position="1"/>
        <end position="67"/>
    </location>
</feature>
<organism evidence="2 3">
    <name type="scientific">Dibothriocephalus latus</name>
    <name type="common">Fish tapeworm</name>
    <name type="synonym">Diphyllobothrium latum</name>
    <dbReference type="NCBI Taxonomy" id="60516"/>
    <lineage>
        <taxon>Eukaryota</taxon>
        <taxon>Metazoa</taxon>
        <taxon>Spiralia</taxon>
        <taxon>Lophotrochozoa</taxon>
        <taxon>Platyhelminthes</taxon>
        <taxon>Cestoda</taxon>
        <taxon>Eucestoda</taxon>
        <taxon>Diphyllobothriidea</taxon>
        <taxon>Diphyllobothriidae</taxon>
        <taxon>Dibothriocephalus</taxon>
    </lineage>
</organism>
<dbReference type="AlphaFoldDB" id="A0A3P7R0V1"/>
<protein>
    <submittedName>
        <fullName evidence="2">Uncharacterized protein</fullName>
    </submittedName>
</protein>
<sequence>MQQLRQLIDSMRQDRSTDSAVSTMASSMHAVETSPTTCSNSQQHEGSGGGTMGRHGNASPTHSVSIFSTDDPHSKCLDLGENSCHTLPPGSLTPGQCAKKANWLRSSFCKAFKKKGSQTSLLLPPDSSKSDSYRWGDASSHVVKKTSIPDEITRKAICEFKSPDHQHHQHEKASSEKPPRTGVVVSGDR</sequence>
<feature type="region of interest" description="Disordered" evidence="1">
    <location>
        <begin position="160"/>
        <end position="189"/>
    </location>
</feature>
<feature type="compositionally biased region" description="Polar residues" evidence="1">
    <location>
        <begin position="58"/>
        <end position="67"/>
    </location>
</feature>
<evidence type="ECO:0000313" key="2">
    <source>
        <dbReference type="EMBL" id="VDN36796.1"/>
    </source>
</evidence>
<keyword evidence="3" id="KW-1185">Reference proteome</keyword>
<proteinExistence type="predicted"/>
<feature type="compositionally biased region" description="Basic and acidic residues" evidence="1">
    <location>
        <begin position="160"/>
        <end position="179"/>
    </location>
</feature>
<feature type="compositionally biased region" description="Polar residues" evidence="1">
    <location>
        <begin position="33"/>
        <end position="45"/>
    </location>
</feature>
<dbReference type="OrthoDB" id="2161974at2759"/>
<reference evidence="2 3" key="1">
    <citation type="submission" date="2018-11" db="EMBL/GenBank/DDBJ databases">
        <authorList>
            <consortium name="Pathogen Informatics"/>
        </authorList>
    </citation>
    <scope>NUCLEOTIDE SEQUENCE [LARGE SCALE GENOMIC DNA]</scope>
</reference>
<gene>
    <name evidence="2" type="ORF">DILT_LOCUS17136</name>
</gene>